<gene>
    <name evidence="1" type="ORF">AVEN_104881_1</name>
</gene>
<keyword evidence="2" id="KW-1185">Reference proteome</keyword>
<proteinExistence type="predicted"/>
<dbReference type="AlphaFoldDB" id="A0A4Y2FG67"/>
<dbReference type="EMBL" id="BGPR01000904">
    <property type="protein sequence ID" value="GBM39658.1"/>
    <property type="molecule type" value="Genomic_DNA"/>
</dbReference>
<reference evidence="1 2" key="1">
    <citation type="journal article" date="2019" name="Sci. Rep.">
        <title>Orb-weaving spider Araneus ventricosus genome elucidates the spidroin gene catalogue.</title>
        <authorList>
            <person name="Kono N."/>
            <person name="Nakamura H."/>
            <person name="Ohtoshi R."/>
            <person name="Moran D.A.P."/>
            <person name="Shinohara A."/>
            <person name="Yoshida Y."/>
            <person name="Fujiwara M."/>
            <person name="Mori M."/>
            <person name="Tomita M."/>
            <person name="Arakawa K."/>
        </authorList>
    </citation>
    <scope>NUCLEOTIDE SEQUENCE [LARGE SCALE GENOMIC DNA]</scope>
</reference>
<sequence length="102" mass="11425">MNADKTCLFGVSFEVTTLCIYAFCHRLCKDVNANYKPPFATSSSAFVATLLRNLRIVSPKANSSSDGKVKWGDIREIKFRTSTTSLCFDGKFYTRRDIRGAP</sequence>
<dbReference type="Proteomes" id="UP000499080">
    <property type="component" value="Unassembled WGS sequence"/>
</dbReference>
<evidence type="ECO:0000313" key="1">
    <source>
        <dbReference type="EMBL" id="GBM39658.1"/>
    </source>
</evidence>
<protein>
    <submittedName>
        <fullName evidence="1">Uncharacterized protein</fullName>
    </submittedName>
</protein>
<accession>A0A4Y2FG67</accession>
<comment type="caution">
    <text evidence="1">The sequence shown here is derived from an EMBL/GenBank/DDBJ whole genome shotgun (WGS) entry which is preliminary data.</text>
</comment>
<name>A0A4Y2FG67_ARAVE</name>
<organism evidence="1 2">
    <name type="scientific">Araneus ventricosus</name>
    <name type="common">Orbweaver spider</name>
    <name type="synonym">Epeira ventricosa</name>
    <dbReference type="NCBI Taxonomy" id="182803"/>
    <lineage>
        <taxon>Eukaryota</taxon>
        <taxon>Metazoa</taxon>
        <taxon>Ecdysozoa</taxon>
        <taxon>Arthropoda</taxon>
        <taxon>Chelicerata</taxon>
        <taxon>Arachnida</taxon>
        <taxon>Araneae</taxon>
        <taxon>Araneomorphae</taxon>
        <taxon>Entelegynae</taxon>
        <taxon>Araneoidea</taxon>
        <taxon>Araneidae</taxon>
        <taxon>Araneus</taxon>
    </lineage>
</organism>
<evidence type="ECO:0000313" key="2">
    <source>
        <dbReference type="Proteomes" id="UP000499080"/>
    </source>
</evidence>